<organism evidence="1 2">
    <name type="scientific">Ixodes persulcatus</name>
    <name type="common">Taiga tick</name>
    <dbReference type="NCBI Taxonomy" id="34615"/>
    <lineage>
        <taxon>Eukaryota</taxon>
        <taxon>Metazoa</taxon>
        <taxon>Ecdysozoa</taxon>
        <taxon>Arthropoda</taxon>
        <taxon>Chelicerata</taxon>
        <taxon>Arachnida</taxon>
        <taxon>Acari</taxon>
        <taxon>Parasitiformes</taxon>
        <taxon>Ixodida</taxon>
        <taxon>Ixodoidea</taxon>
        <taxon>Ixodidae</taxon>
        <taxon>Ixodinae</taxon>
        <taxon>Ixodes</taxon>
    </lineage>
</organism>
<accession>A0AC60P3Y4</accession>
<reference evidence="1 2" key="1">
    <citation type="journal article" date="2020" name="Cell">
        <title>Large-Scale Comparative Analyses of Tick Genomes Elucidate Their Genetic Diversity and Vector Capacities.</title>
        <authorList>
            <consortium name="Tick Genome and Microbiome Consortium (TIGMIC)"/>
            <person name="Jia N."/>
            <person name="Wang J."/>
            <person name="Shi W."/>
            <person name="Du L."/>
            <person name="Sun Y."/>
            <person name="Zhan W."/>
            <person name="Jiang J.F."/>
            <person name="Wang Q."/>
            <person name="Zhang B."/>
            <person name="Ji P."/>
            <person name="Bell-Sakyi L."/>
            <person name="Cui X.M."/>
            <person name="Yuan T.T."/>
            <person name="Jiang B.G."/>
            <person name="Yang W.F."/>
            <person name="Lam T.T."/>
            <person name="Chang Q.C."/>
            <person name="Ding S.J."/>
            <person name="Wang X.J."/>
            <person name="Zhu J.G."/>
            <person name="Ruan X.D."/>
            <person name="Zhao L."/>
            <person name="Wei J.T."/>
            <person name="Ye R.Z."/>
            <person name="Que T.C."/>
            <person name="Du C.H."/>
            <person name="Zhou Y.H."/>
            <person name="Cheng J.X."/>
            <person name="Dai P.F."/>
            <person name="Guo W.B."/>
            <person name="Han X.H."/>
            <person name="Huang E.J."/>
            <person name="Li L.F."/>
            <person name="Wei W."/>
            <person name="Gao Y.C."/>
            <person name="Liu J.Z."/>
            <person name="Shao H.Z."/>
            <person name="Wang X."/>
            <person name="Wang C.C."/>
            <person name="Yang T.C."/>
            <person name="Huo Q.B."/>
            <person name="Li W."/>
            <person name="Chen H.Y."/>
            <person name="Chen S.E."/>
            <person name="Zhou L.G."/>
            <person name="Ni X.B."/>
            <person name="Tian J.H."/>
            <person name="Sheng Y."/>
            <person name="Liu T."/>
            <person name="Pan Y.S."/>
            <person name="Xia L.Y."/>
            <person name="Li J."/>
            <person name="Zhao F."/>
            <person name="Cao W.C."/>
        </authorList>
    </citation>
    <scope>NUCLEOTIDE SEQUENCE [LARGE SCALE GENOMIC DNA]</scope>
    <source>
        <strain evidence="1">Iper-2018</strain>
    </source>
</reference>
<proteinExistence type="predicted"/>
<feature type="non-terminal residue" evidence="1">
    <location>
        <position position="1301"/>
    </location>
</feature>
<dbReference type="Proteomes" id="UP000805193">
    <property type="component" value="Unassembled WGS sequence"/>
</dbReference>
<dbReference type="EMBL" id="JABSTQ010011201">
    <property type="protein sequence ID" value="KAG0414128.1"/>
    <property type="molecule type" value="Genomic_DNA"/>
</dbReference>
<comment type="caution">
    <text evidence="1">The sequence shown here is derived from an EMBL/GenBank/DDBJ whole genome shotgun (WGS) entry which is preliminary data.</text>
</comment>
<name>A0AC60P3Y4_IXOPE</name>
<protein>
    <submittedName>
        <fullName evidence="1">Uncharacterized protein</fullName>
    </submittedName>
</protein>
<gene>
    <name evidence="1" type="ORF">HPB47_008721</name>
</gene>
<feature type="non-terminal residue" evidence="1">
    <location>
        <position position="1"/>
    </location>
</feature>
<sequence length="1301" mass="142792">EGGWPYSYSSPRLGRSSHGRWIEASAVVKALRLAVTETGSSTWDDVVRTLDDGLNAREASLLHEDPRHDDEDQADQDAITDFLQRLAQQAASAAGISVDALLDAAGEAHATAVLDWHGNALRFLGGTLADFLVNLESLHAVLKRAGLGLKDGRLSGVRQEHGRLVFQCQSRGLLLRLLPGLLRRLAGLVFQLTVRVSVAGSKPHQATCREHFLRKYIAPVISGSSPCPSVSGGASINPEDLAVSVSTFCRAFPFHFMCDRQLRLTQLGRGLARIFGGRGTTVPSLFVFLEPELLEMRFDHVVAATNLPFLLQVRDDAIKHQRYKGMEVKGQMVHCPESETLLFLGSPVVDGGLSAMLRRGLYISDLPVHDATRDILLVEEQARAQDGLKRRMDKIRSSIQEANLAVEEERQKNVDLLHLIFPPSVARKLWLGESVEAQQHDQVTLLFSDIVGFTAICSTATPMMVINMLNALYTQFDQFCGELDIETVGDAYCVASGLRKQVHTHAQQAAWMALKMMAAAGQVHSHDGKPIQMRIGLHTGLVLAGVVGVKMPRYCLIGNDVSLANRFESGSVPLRINVSPTTHRLLAQTDGFRFEARPRECLPAGFPEQVKGTCHFLIAFIHPKLDKSEPLDAHIQEGVCWKKACGEARNYVSMMRQTALLAAGCQPWHINVVAFSGQRFAYAATLAVYIYEMDSFSGEFRLHSIMAEHQRTITGLDWHPTREDWLASGSLDPKLCVWDVSKHLLVAVLSEPACPPSLLSWKPDVADVLVYLAGRGPLHAWTVPGGESRKETGREPQFASTVTQMTSVFDRGYYLEEREPIFFAGGSQQKHIRLLNDNPPDDDEADPRIVVALRWDTLSTSYLLAALPSGHLFLLDTSADTVQVVTSYSCPSRATTIRMVSWVPGAAGILLFAAAADAGSGTLRVWNVSRDAPLENIQVHGSGFHTLCACPGFAVHGRDDGSGGQGDQTTRLPHHVRVICLFRDGGIGLYNAHTETIFDCQFKPDDCNLLATGSYDGTLKIWNIETMTPVLSSPPCRSTIYCVSWAPAGQDCLALGTSRDGVLIWDSAKNVARATFLDHGKHTAIYCVAWNQTDSKKVASAGADGTCMIHQVDGTLVQTFHHPGIVFGCDWNPSNENIVATACEDSLVRIFYLSMNGGVPLKTLAGHTSKVFRVKWSPLRDGVLCSTSDDRTIQVWNYTCESAVRILRGHGDFTRSVVWSPELSHLLLSGSWDATIRLWDTRDGSCLCLLWDHGADYLRPFIVASSSRDSTVRIWSMLPMASTLFLKVLAGWDVDSIVAAQ</sequence>
<keyword evidence="2" id="KW-1185">Reference proteome</keyword>
<evidence type="ECO:0000313" key="1">
    <source>
        <dbReference type="EMBL" id="KAG0414128.1"/>
    </source>
</evidence>
<evidence type="ECO:0000313" key="2">
    <source>
        <dbReference type="Proteomes" id="UP000805193"/>
    </source>
</evidence>